<dbReference type="Gene3D" id="3.20.20.70">
    <property type="entry name" value="Aldolase class I"/>
    <property type="match status" value="1"/>
</dbReference>
<dbReference type="SFLD" id="SFLDG01082">
    <property type="entry name" value="B12-binding_domain_containing"/>
    <property type="match status" value="1"/>
</dbReference>
<dbReference type="SMART" id="SM00729">
    <property type="entry name" value="Elp3"/>
    <property type="match status" value="1"/>
</dbReference>
<comment type="subcellular location">
    <subcellularLocation>
        <location evidence="9">Cytoplasm</location>
    </subcellularLocation>
</comment>
<dbReference type="Pfam" id="PF06969">
    <property type="entry name" value="HemN_C"/>
    <property type="match status" value="1"/>
</dbReference>
<keyword evidence="12" id="KW-1185">Reference proteome</keyword>
<evidence type="ECO:0000256" key="7">
    <source>
        <dbReference type="ARBA" id="ARBA00023014"/>
    </source>
</evidence>
<dbReference type="PANTHER" id="PTHR13932">
    <property type="entry name" value="COPROPORPHYRINIGEN III OXIDASE"/>
    <property type="match status" value="1"/>
</dbReference>
<dbReference type="EMBL" id="JANPWE010000002">
    <property type="protein sequence ID" value="MCR6544947.1"/>
    <property type="molecule type" value="Genomic_DNA"/>
</dbReference>
<dbReference type="PROSITE" id="PS51918">
    <property type="entry name" value="RADICAL_SAM"/>
    <property type="match status" value="1"/>
</dbReference>
<dbReference type="InterPro" id="IPR010723">
    <property type="entry name" value="HemN_C"/>
</dbReference>
<keyword evidence="4 9" id="KW-0949">S-adenosyl-L-methionine</keyword>
<dbReference type="Proteomes" id="UP001524944">
    <property type="component" value="Unassembled WGS sequence"/>
</dbReference>
<dbReference type="CDD" id="cd01335">
    <property type="entry name" value="Radical_SAM"/>
    <property type="match status" value="1"/>
</dbReference>
<dbReference type="InterPro" id="IPR004559">
    <property type="entry name" value="HemW-like"/>
</dbReference>
<evidence type="ECO:0000259" key="10">
    <source>
        <dbReference type="PROSITE" id="PS51918"/>
    </source>
</evidence>
<keyword evidence="6 9" id="KW-0408">Iron</keyword>
<dbReference type="Pfam" id="PF04055">
    <property type="entry name" value="Radical_SAM"/>
    <property type="match status" value="1"/>
</dbReference>
<accession>A0ABT1Y251</accession>
<evidence type="ECO:0000256" key="6">
    <source>
        <dbReference type="ARBA" id="ARBA00023004"/>
    </source>
</evidence>
<dbReference type="InterPro" id="IPR034505">
    <property type="entry name" value="Coproporphyrinogen-III_oxidase"/>
</dbReference>
<keyword evidence="9" id="KW-0963">Cytoplasm</keyword>
<dbReference type="InterPro" id="IPR058240">
    <property type="entry name" value="rSAM_sf"/>
</dbReference>
<dbReference type="SUPFAM" id="SSF102114">
    <property type="entry name" value="Radical SAM enzymes"/>
    <property type="match status" value="1"/>
</dbReference>
<dbReference type="SFLD" id="SFLDF00562">
    <property type="entry name" value="HemN-like__clustered_with_heat"/>
    <property type="match status" value="1"/>
</dbReference>
<dbReference type="SFLD" id="SFLDS00029">
    <property type="entry name" value="Radical_SAM"/>
    <property type="match status" value="1"/>
</dbReference>
<evidence type="ECO:0000256" key="8">
    <source>
        <dbReference type="ARBA" id="ARBA00023186"/>
    </source>
</evidence>
<protein>
    <recommendedName>
        <fullName evidence="2 9">Heme chaperone HemW</fullName>
    </recommendedName>
</protein>
<evidence type="ECO:0000313" key="12">
    <source>
        <dbReference type="Proteomes" id="UP001524944"/>
    </source>
</evidence>
<evidence type="ECO:0000256" key="1">
    <source>
        <dbReference type="ARBA" id="ARBA00006100"/>
    </source>
</evidence>
<dbReference type="InterPro" id="IPR007197">
    <property type="entry name" value="rSAM"/>
</dbReference>
<dbReference type="InterPro" id="IPR013785">
    <property type="entry name" value="Aldolase_TIM"/>
</dbReference>
<evidence type="ECO:0000256" key="4">
    <source>
        <dbReference type="ARBA" id="ARBA00022691"/>
    </source>
</evidence>
<comment type="similarity">
    <text evidence="1">Belongs to the anaerobic coproporphyrinogen-III oxidase family. HemW subfamily.</text>
</comment>
<dbReference type="RefSeq" id="WP_089608573.1">
    <property type="nucleotide sequence ID" value="NZ_CP022121.1"/>
</dbReference>
<feature type="domain" description="Radical SAM core" evidence="10">
    <location>
        <begin position="15"/>
        <end position="253"/>
    </location>
</feature>
<keyword evidence="3 9" id="KW-0349">Heme</keyword>
<proteinExistence type="inferred from homology"/>
<gene>
    <name evidence="11" type="primary">hemW</name>
    <name evidence="11" type="ORF">NVS47_05340</name>
</gene>
<reference evidence="11 12" key="1">
    <citation type="submission" date="2022-08" db="EMBL/GenBank/DDBJ databases">
        <title>Proteogenomics of the novel Dehalobacterium formicoaceticum strain EZ94 highlights a key role of methyltransferases during anaerobic dichloromethane degradation.</title>
        <authorList>
            <person name="Wasmund K."/>
        </authorList>
    </citation>
    <scope>NUCLEOTIDE SEQUENCE [LARGE SCALE GENOMIC DNA]</scope>
    <source>
        <strain evidence="11 12">EZ94</strain>
    </source>
</reference>
<evidence type="ECO:0000256" key="9">
    <source>
        <dbReference type="RuleBase" id="RU364116"/>
    </source>
</evidence>
<evidence type="ECO:0000256" key="2">
    <source>
        <dbReference type="ARBA" id="ARBA00017228"/>
    </source>
</evidence>
<dbReference type="InterPro" id="IPR006638">
    <property type="entry name" value="Elp3/MiaA/NifB-like_rSAM"/>
</dbReference>
<dbReference type="NCBIfam" id="TIGR00539">
    <property type="entry name" value="hemN_rel"/>
    <property type="match status" value="1"/>
</dbReference>
<dbReference type="PANTHER" id="PTHR13932:SF5">
    <property type="entry name" value="RADICAL S-ADENOSYL METHIONINE DOMAIN-CONTAINING PROTEIN 1, MITOCHONDRIAL"/>
    <property type="match status" value="1"/>
</dbReference>
<comment type="function">
    <text evidence="9">Probably acts as a heme chaperone, transferring heme to an unknown acceptor. Binds one molecule of heme per monomer, possibly covalently. Binds 1 [4Fe-4S] cluster. The cluster is coordinated with 3 cysteines and an exchangeable S-adenosyl-L-methionine.</text>
</comment>
<sequence>MSLSEVKEPLGMTGAVLPQIEALYVHIPFCLRKCNYCDFVSYPLEILSGQEYCQALVQEIKLYHKHLSPRQKKIKSIYFGGGTPTCLPVFALIFLLSEVQNLFPVAANGEITVECNPLTVNQEYLTTLKEAGVNRLSIGAQSFDEKLLKEMGRSHGVRDIIKTVEDARAAGFTNISLDLIYGLPGQTKEQWDDTLKKATALPVTHLSVYGLHLSSLSPWGKGFEDGSLTLPSEDDSADLQEMAMDYLETKGFDHYEISNYALPKFFSVHNRVYWNNGNYLGVGLAAASHWADIRQTNTSSLAGYMSKVQAGKFPVKDWERLDRETIMAETVFLGLRLLYGFDTLSFKKHFGVDFMEKYQPQVIKLSRLGLIKQSESRVSLTKQGIFLANEVFMEFLP</sequence>
<organism evidence="11 12">
    <name type="scientific">Dehalobacterium formicoaceticum</name>
    <dbReference type="NCBI Taxonomy" id="51515"/>
    <lineage>
        <taxon>Bacteria</taxon>
        <taxon>Bacillati</taxon>
        <taxon>Bacillota</taxon>
        <taxon>Clostridia</taxon>
        <taxon>Eubacteriales</taxon>
        <taxon>Peptococcaceae</taxon>
        <taxon>Dehalobacterium</taxon>
    </lineage>
</organism>
<evidence type="ECO:0000256" key="5">
    <source>
        <dbReference type="ARBA" id="ARBA00022723"/>
    </source>
</evidence>
<keyword evidence="8 9" id="KW-0143">Chaperone</keyword>
<name>A0ABT1Y251_9FIRM</name>
<keyword evidence="5 9" id="KW-0479">Metal-binding</keyword>
<dbReference type="SFLD" id="SFLDG01065">
    <property type="entry name" value="anaerobic_coproporphyrinogen-I"/>
    <property type="match status" value="1"/>
</dbReference>
<dbReference type="SFLD" id="SFLDF00288">
    <property type="entry name" value="HemN-like__clustered_with_nucl"/>
    <property type="match status" value="1"/>
</dbReference>
<keyword evidence="9" id="KW-0004">4Fe-4S</keyword>
<evidence type="ECO:0000313" key="11">
    <source>
        <dbReference type="EMBL" id="MCR6544947.1"/>
    </source>
</evidence>
<keyword evidence="7 9" id="KW-0411">Iron-sulfur</keyword>
<comment type="caution">
    <text evidence="11">The sequence shown here is derived from an EMBL/GenBank/DDBJ whole genome shotgun (WGS) entry which is preliminary data.</text>
</comment>
<evidence type="ECO:0000256" key="3">
    <source>
        <dbReference type="ARBA" id="ARBA00022617"/>
    </source>
</evidence>